<feature type="domain" description="EamA" evidence="3">
    <location>
        <begin position="153"/>
        <end position="285"/>
    </location>
</feature>
<feature type="transmembrane region" description="Helical" evidence="2">
    <location>
        <begin position="270"/>
        <end position="289"/>
    </location>
</feature>
<comment type="similarity">
    <text evidence="1">Belongs to the EamA transporter family.</text>
</comment>
<dbReference type="RefSeq" id="WP_090944402.1">
    <property type="nucleotide sequence ID" value="NZ_FOTS01000086.1"/>
</dbReference>
<feature type="transmembrane region" description="Helical" evidence="2">
    <location>
        <begin position="182"/>
        <end position="200"/>
    </location>
</feature>
<reference evidence="5" key="1">
    <citation type="submission" date="2016-10" db="EMBL/GenBank/DDBJ databases">
        <authorList>
            <person name="Varghese N."/>
            <person name="Submissions S."/>
        </authorList>
    </citation>
    <scope>NUCLEOTIDE SEQUENCE [LARGE SCALE GENOMIC DNA]</scope>
    <source>
        <strain evidence="5">DSM 13327</strain>
    </source>
</reference>
<evidence type="ECO:0000313" key="5">
    <source>
        <dbReference type="Proteomes" id="UP000199520"/>
    </source>
</evidence>
<dbReference type="EMBL" id="FOTS01000086">
    <property type="protein sequence ID" value="SFM35788.1"/>
    <property type="molecule type" value="Genomic_DNA"/>
</dbReference>
<evidence type="ECO:0000313" key="4">
    <source>
        <dbReference type="EMBL" id="SFM35788.1"/>
    </source>
</evidence>
<dbReference type="Proteomes" id="UP000199520">
    <property type="component" value="Unassembled WGS sequence"/>
</dbReference>
<dbReference type="PANTHER" id="PTHR12715">
    <property type="entry name" value="TRANSPORTER, DRUG/METABOLITE EXPORTER FAMILY"/>
    <property type="match status" value="1"/>
</dbReference>
<protein>
    <submittedName>
        <fullName evidence="4">Permease of the drug/metabolite transporter (DMT) superfamily</fullName>
    </submittedName>
</protein>
<sequence length="303" mass="33428">MIDKNVCIKVVLAISVTIVLWASAFVGIRATLQDYQPTQLAAFRYIVASIILIPLAYNRKIQLPKSKDVVSITFTGFFGFTLYNIVLNYGEKLVTAASACFIVNGGNLFTAILAAFLLKEKVPPATWFGMIVSLLGIGIISWGESGSLIVISSGTFLVFLAAFLQSMYFILQKSLLLRYSSFELICYSIWIGTIALLPMSSNLLHSIQSSSIQSTLSVIYLGIFPAVIAYFCWSYVLSNLDASKATVYLFLVPIVTLLIGYLWLGEIPSLLAIIGGLITILGVVIAKYWRIVFDNYLENVYKN</sequence>
<feature type="domain" description="EamA" evidence="3">
    <location>
        <begin position="10"/>
        <end position="141"/>
    </location>
</feature>
<feature type="transmembrane region" description="Helical" evidence="2">
    <location>
        <begin position="148"/>
        <end position="170"/>
    </location>
</feature>
<accession>A0A1I4Q6Q9</accession>
<dbReference type="OrthoDB" id="9799821at2"/>
<dbReference type="AlphaFoldDB" id="A0A1I4Q6Q9"/>
<dbReference type="GO" id="GO:0016020">
    <property type="term" value="C:membrane"/>
    <property type="evidence" value="ECO:0007669"/>
    <property type="project" value="InterPro"/>
</dbReference>
<keyword evidence="2" id="KW-1133">Transmembrane helix</keyword>
<feature type="transmembrane region" description="Helical" evidence="2">
    <location>
        <begin position="93"/>
        <end position="118"/>
    </location>
</feature>
<dbReference type="STRING" id="1123291.SAMN04490355_10864"/>
<dbReference type="SUPFAM" id="SSF103481">
    <property type="entry name" value="Multidrug resistance efflux transporter EmrE"/>
    <property type="match status" value="2"/>
</dbReference>
<dbReference type="InterPro" id="IPR000620">
    <property type="entry name" value="EamA_dom"/>
</dbReference>
<dbReference type="InterPro" id="IPR052756">
    <property type="entry name" value="Alkyne_AA_exporter"/>
</dbReference>
<feature type="transmembrane region" description="Helical" evidence="2">
    <location>
        <begin position="125"/>
        <end position="142"/>
    </location>
</feature>
<feature type="transmembrane region" description="Helical" evidence="2">
    <location>
        <begin position="40"/>
        <end position="57"/>
    </location>
</feature>
<organism evidence="4 5">
    <name type="scientific">Pelosinus propionicus DSM 13327</name>
    <dbReference type="NCBI Taxonomy" id="1123291"/>
    <lineage>
        <taxon>Bacteria</taxon>
        <taxon>Bacillati</taxon>
        <taxon>Bacillota</taxon>
        <taxon>Negativicutes</taxon>
        <taxon>Selenomonadales</taxon>
        <taxon>Sporomusaceae</taxon>
        <taxon>Pelosinus</taxon>
    </lineage>
</organism>
<evidence type="ECO:0000256" key="2">
    <source>
        <dbReference type="SAM" id="Phobius"/>
    </source>
</evidence>
<evidence type="ECO:0000256" key="1">
    <source>
        <dbReference type="ARBA" id="ARBA00007362"/>
    </source>
</evidence>
<proteinExistence type="inferred from homology"/>
<keyword evidence="2" id="KW-0812">Transmembrane</keyword>
<name>A0A1I4Q6Q9_9FIRM</name>
<feature type="transmembrane region" description="Helical" evidence="2">
    <location>
        <begin position="69"/>
        <end position="87"/>
    </location>
</feature>
<keyword evidence="2" id="KW-0472">Membrane</keyword>
<feature type="transmembrane region" description="Helical" evidence="2">
    <location>
        <begin position="7"/>
        <end position="28"/>
    </location>
</feature>
<gene>
    <name evidence="4" type="ORF">SAMN04490355_10864</name>
</gene>
<dbReference type="Pfam" id="PF00892">
    <property type="entry name" value="EamA"/>
    <property type="match status" value="2"/>
</dbReference>
<dbReference type="PANTHER" id="PTHR12715:SF4">
    <property type="entry name" value="EAMA DOMAIN-CONTAINING PROTEIN"/>
    <property type="match status" value="1"/>
</dbReference>
<feature type="transmembrane region" description="Helical" evidence="2">
    <location>
        <begin position="245"/>
        <end position="264"/>
    </location>
</feature>
<feature type="transmembrane region" description="Helical" evidence="2">
    <location>
        <begin position="212"/>
        <end position="233"/>
    </location>
</feature>
<keyword evidence="5" id="KW-1185">Reference proteome</keyword>
<dbReference type="InterPro" id="IPR037185">
    <property type="entry name" value="EmrE-like"/>
</dbReference>
<evidence type="ECO:0000259" key="3">
    <source>
        <dbReference type="Pfam" id="PF00892"/>
    </source>
</evidence>